<feature type="region of interest" description="Disordered" evidence="1">
    <location>
        <begin position="1"/>
        <end position="127"/>
    </location>
</feature>
<reference evidence="2" key="1">
    <citation type="submission" date="2024-06" db="EMBL/GenBank/DDBJ databases">
        <title>Multidecadal high mortality disease events in Australian domestic geese associated with an alphaherpesvirus, designated Anatid alphaherpesvirus 2.</title>
        <authorList>
            <person name="Kelly-Bosma M."/>
            <person name="Neave M.J."/>
        </authorList>
    </citation>
    <scope>NUCLEOTIDE SEQUENCE</scope>
    <source>
        <strain evidence="2">ACDP 22-00165</strain>
    </source>
</reference>
<feature type="compositionally biased region" description="Basic and acidic residues" evidence="1">
    <location>
        <begin position="1"/>
        <end position="26"/>
    </location>
</feature>
<organism evidence="2">
    <name type="scientific">Anatid alphaherpesvirus 2</name>
    <dbReference type="NCBI Taxonomy" id="3080522"/>
    <lineage>
        <taxon>Viruses</taxon>
        <taxon>Duplodnaviria</taxon>
        <taxon>Heunggongvirae</taxon>
        <taxon>Peploviricota</taxon>
        <taxon>Herviviricetes</taxon>
        <taxon>Herpesvirales</taxon>
        <taxon>Orthoherpesviridae</taxon>
        <taxon>Alphaherpesvirinae</taxon>
    </lineage>
</organism>
<dbReference type="EMBL" id="OR540300">
    <property type="protein sequence ID" value="WOL23359.1"/>
    <property type="molecule type" value="Genomic_DNA"/>
</dbReference>
<feature type="region of interest" description="Disordered" evidence="1">
    <location>
        <begin position="140"/>
        <end position="159"/>
    </location>
</feature>
<sequence length="209" mass="22695">MERTRADAGDHLRDPNYGDEGGENRQCRGRRLWDIPPPLPPKKNHRYRVSSPRRHAQPAPPCKSGRKCSPGRPPLPPRLPRPETPPGIITPEPRIHTCGVEDDADYPPARGDVARDCKTGRGSEDTATASTLCAYSDRDDSRLSEYGTPTGDVKTSTQDGPVSAVEVTVETQGSDDSKMIRITILMLGDKAPGASAPMVVHVPTIDMGR</sequence>
<protein>
    <submittedName>
        <fullName evidence="2">Uncharacterized protein</fullName>
    </submittedName>
</protein>
<accession>A0AAU0K8H8</accession>
<evidence type="ECO:0000256" key="1">
    <source>
        <dbReference type="SAM" id="MobiDB-lite"/>
    </source>
</evidence>
<feature type="compositionally biased region" description="Basic residues" evidence="1">
    <location>
        <begin position="42"/>
        <end position="56"/>
    </location>
</feature>
<feature type="compositionally biased region" description="Basic and acidic residues" evidence="1">
    <location>
        <begin position="112"/>
        <end position="124"/>
    </location>
</feature>
<evidence type="ECO:0000313" key="2">
    <source>
        <dbReference type="EMBL" id="WOL23359.1"/>
    </source>
</evidence>
<proteinExistence type="predicted"/>
<feature type="compositionally biased region" description="Pro residues" evidence="1">
    <location>
        <begin position="71"/>
        <end position="85"/>
    </location>
</feature>
<name>A0AAU0K8H8_9ALPH</name>